<reference evidence="1" key="2">
    <citation type="submission" date="2023-05" db="EMBL/GenBank/DDBJ databases">
        <authorList>
            <consortium name="Lawrence Berkeley National Laboratory"/>
            <person name="Steindorff A."/>
            <person name="Hensen N."/>
            <person name="Bonometti L."/>
            <person name="Westerberg I."/>
            <person name="Brannstrom I.O."/>
            <person name="Guillou S."/>
            <person name="Cros-Aarteil S."/>
            <person name="Calhoun S."/>
            <person name="Haridas S."/>
            <person name="Kuo A."/>
            <person name="Mondo S."/>
            <person name="Pangilinan J."/>
            <person name="Riley R."/>
            <person name="Labutti K."/>
            <person name="Andreopoulos B."/>
            <person name="Lipzen A."/>
            <person name="Chen C."/>
            <person name="Yanf M."/>
            <person name="Daum C."/>
            <person name="Ng V."/>
            <person name="Clum A."/>
            <person name="Ohm R."/>
            <person name="Martin F."/>
            <person name="Silar P."/>
            <person name="Natvig D."/>
            <person name="Lalanne C."/>
            <person name="Gautier V."/>
            <person name="Ament-Velasquez S.L."/>
            <person name="Kruys A."/>
            <person name="Hutchinson M.I."/>
            <person name="Powell A.J."/>
            <person name="Barry K."/>
            <person name="Miller A.N."/>
            <person name="Grigoriev I.V."/>
            <person name="Debuchy R."/>
            <person name="Gladieux P."/>
            <person name="Thoren M.H."/>
            <person name="Johannesson H."/>
        </authorList>
    </citation>
    <scope>NUCLEOTIDE SEQUENCE</scope>
    <source>
        <strain evidence="1">PSN293</strain>
    </source>
</reference>
<dbReference type="EMBL" id="MU858355">
    <property type="protein sequence ID" value="KAK4206763.1"/>
    <property type="molecule type" value="Genomic_DNA"/>
</dbReference>
<evidence type="ECO:0000313" key="1">
    <source>
        <dbReference type="EMBL" id="KAK4206763.1"/>
    </source>
</evidence>
<dbReference type="AlphaFoldDB" id="A0AAN6XTS7"/>
<dbReference type="InterPro" id="IPR046670">
    <property type="entry name" value="DUF6540"/>
</dbReference>
<dbReference type="Proteomes" id="UP001301769">
    <property type="component" value="Unassembled WGS sequence"/>
</dbReference>
<evidence type="ECO:0000313" key="2">
    <source>
        <dbReference type="Proteomes" id="UP001301769"/>
    </source>
</evidence>
<sequence>MASRLTHYPVWLVSYFSLQDLSHHVIFIQTDNDPDIEGGHRFHVMGSLQQGMDTKLDCSIYYPLNTKSVEWMQHKGWLRHGDLERAREICSRVPPPAKQFRGARRLVKGPLRHCQHWVAEALDAMRAEGVLEPLGDHDNGGIIYRAGGNHTSTFVSVSDHQVV</sequence>
<comment type="caution">
    <text evidence="1">The sequence shown here is derived from an EMBL/GenBank/DDBJ whole genome shotgun (WGS) entry which is preliminary data.</text>
</comment>
<proteinExistence type="predicted"/>
<gene>
    <name evidence="1" type="ORF">QBC37DRAFT_380775</name>
</gene>
<keyword evidence="2" id="KW-1185">Reference proteome</keyword>
<dbReference type="Pfam" id="PF20174">
    <property type="entry name" value="DUF6540"/>
    <property type="match status" value="1"/>
</dbReference>
<organism evidence="1 2">
    <name type="scientific">Rhypophila decipiens</name>
    <dbReference type="NCBI Taxonomy" id="261697"/>
    <lineage>
        <taxon>Eukaryota</taxon>
        <taxon>Fungi</taxon>
        <taxon>Dikarya</taxon>
        <taxon>Ascomycota</taxon>
        <taxon>Pezizomycotina</taxon>
        <taxon>Sordariomycetes</taxon>
        <taxon>Sordariomycetidae</taxon>
        <taxon>Sordariales</taxon>
        <taxon>Naviculisporaceae</taxon>
        <taxon>Rhypophila</taxon>
    </lineage>
</organism>
<protein>
    <submittedName>
        <fullName evidence="1">Uncharacterized protein</fullName>
    </submittedName>
</protein>
<reference evidence="1" key="1">
    <citation type="journal article" date="2023" name="Mol. Phylogenet. Evol.">
        <title>Genome-scale phylogeny and comparative genomics of the fungal order Sordariales.</title>
        <authorList>
            <person name="Hensen N."/>
            <person name="Bonometti L."/>
            <person name="Westerberg I."/>
            <person name="Brannstrom I.O."/>
            <person name="Guillou S."/>
            <person name="Cros-Aarteil S."/>
            <person name="Calhoun S."/>
            <person name="Haridas S."/>
            <person name="Kuo A."/>
            <person name="Mondo S."/>
            <person name="Pangilinan J."/>
            <person name="Riley R."/>
            <person name="LaButti K."/>
            <person name="Andreopoulos B."/>
            <person name="Lipzen A."/>
            <person name="Chen C."/>
            <person name="Yan M."/>
            <person name="Daum C."/>
            <person name="Ng V."/>
            <person name="Clum A."/>
            <person name="Steindorff A."/>
            <person name="Ohm R.A."/>
            <person name="Martin F."/>
            <person name="Silar P."/>
            <person name="Natvig D.O."/>
            <person name="Lalanne C."/>
            <person name="Gautier V."/>
            <person name="Ament-Velasquez S.L."/>
            <person name="Kruys A."/>
            <person name="Hutchinson M.I."/>
            <person name="Powell A.J."/>
            <person name="Barry K."/>
            <person name="Miller A.N."/>
            <person name="Grigoriev I.V."/>
            <person name="Debuchy R."/>
            <person name="Gladieux P."/>
            <person name="Hiltunen Thoren M."/>
            <person name="Johannesson H."/>
        </authorList>
    </citation>
    <scope>NUCLEOTIDE SEQUENCE</scope>
    <source>
        <strain evidence="1">PSN293</strain>
    </source>
</reference>
<name>A0AAN6XTS7_9PEZI</name>
<accession>A0AAN6XTS7</accession>